<dbReference type="RefSeq" id="WP_202954298.1">
    <property type="nucleotide sequence ID" value="NZ_JAPCID010000058.1"/>
</dbReference>
<feature type="domain" description="NAD-dependent epimerase/dehydratase" evidence="2">
    <location>
        <begin position="42"/>
        <end position="191"/>
    </location>
</feature>
<name>A0ABT4RSE8_9ACTN</name>
<dbReference type="PANTHER" id="PTHR11092">
    <property type="entry name" value="SUGAR NUCLEOTIDE EPIMERASE RELATED"/>
    <property type="match status" value="1"/>
</dbReference>
<dbReference type="InterPro" id="IPR010099">
    <property type="entry name" value="SDR39U1"/>
</dbReference>
<dbReference type="NCBIfam" id="TIGR01777">
    <property type="entry name" value="yfcH"/>
    <property type="match status" value="1"/>
</dbReference>
<organism evidence="4 5">
    <name type="scientific">Solirubrobacter deserti</name>
    <dbReference type="NCBI Taxonomy" id="2282478"/>
    <lineage>
        <taxon>Bacteria</taxon>
        <taxon>Bacillati</taxon>
        <taxon>Actinomycetota</taxon>
        <taxon>Thermoleophilia</taxon>
        <taxon>Solirubrobacterales</taxon>
        <taxon>Solirubrobacteraceae</taxon>
        <taxon>Solirubrobacter</taxon>
    </lineage>
</organism>
<evidence type="ECO:0000256" key="1">
    <source>
        <dbReference type="ARBA" id="ARBA00009353"/>
    </source>
</evidence>
<dbReference type="PANTHER" id="PTHR11092:SF0">
    <property type="entry name" value="EPIMERASE FAMILY PROTEIN SDR39U1"/>
    <property type="match status" value="1"/>
</dbReference>
<comment type="similarity">
    <text evidence="1">Belongs to the NAD(P)-dependent epimerase/dehydratase family. SDR39U1 subfamily.</text>
</comment>
<dbReference type="Pfam" id="PF08338">
    <property type="entry name" value="DUF1731"/>
    <property type="match status" value="1"/>
</dbReference>
<feature type="domain" description="DUF1731" evidence="3">
    <location>
        <begin position="227"/>
        <end position="272"/>
    </location>
</feature>
<dbReference type="InterPro" id="IPR013549">
    <property type="entry name" value="DUF1731"/>
</dbReference>
<comment type="caution">
    <text evidence="4">The sequence shown here is derived from an EMBL/GenBank/DDBJ whole genome shotgun (WGS) entry which is preliminary data.</text>
</comment>
<feature type="domain" description="NAD-dependent epimerase/dehydratase" evidence="2">
    <location>
        <begin position="3"/>
        <end position="34"/>
    </location>
</feature>
<dbReference type="EMBL" id="JAPCID010000058">
    <property type="protein sequence ID" value="MDA0141522.1"/>
    <property type="molecule type" value="Genomic_DNA"/>
</dbReference>
<dbReference type="SUPFAM" id="SSF51735">
    <property type="entry name" value="NAD(P)-binding Rossmann-fold domains"/>
    <property type="match status" value="1"/>
</dbReference>
<evidence type="ECO:0000313" key="4">
    <source>
        <dbReference type="EMBL" id="MDA0141522.1"/>
    </source>
</evidence>
<sequence length="278" mass="30141">MRVTITGASGLIGSKLAEALKQRGDEVIPVSLRTPGPIELGDVVVHLAGENVAQRWTDEARQRIEQSRVEGTRRVVTAINEAGPKPRALISSSAVGYYGKHGDERLDESQPPGDDFLAKVCVAWEHEAQQADTRVVRVRTGVVLDQSAGALAKMITPFKLGVGGPVASGKQYMPWIHLDDVVGIYLAAIDDERWTGPVNATAPEPVTNKEFSRALGRALHRPAIAPIPAFAIRTLYGDMAEIVTEGQRAVPRRTLELGYRFRYTDLDEALKKATSASA</sequence>
<reference evidence="4" key="1">
    <citation type="submission" date="2022-10" db="EMBL/GenBank/DDBJ databases">
        <title>The WGS of Solirubrobacter sp. CPCC 204708.</title>
        <authorList>
            <person name="Jiang Z."/>
        </authorList>
    </citation>
    <scope>NUCLEOTIDE SEQUENCE</scope>
    <source>
        <strain evidence="4">CPCC 204708</strain>
    </source>
</reference>
<dbReference type="Pfam" id="PF01370">
    <property type="entry name" value="Epimerase"/>
    <property type="match status" value="2"/>
</dbReference>
<dbReference type="InterPro" id="IPR001509">
    <property type="entry name" value="Epimerase_deHydtase"/>
</dbReference>
<keyword evidence="5" id="KW-1185">Reference proteome</keyword>
<dbReference type="Gene3D" id="3.40.50.720">
    <property type="entry name" value="NAD(P)-binding Rossmann-like Domain"/>
    <property type="match status" value="1"/>
</dbReference>
<dbReference type="Proteomes" id="UP001147700">
    <property type="component" value="Unassembled WGS sequence"/>
</dbReference>
<accession>A0ABT4RSE8</accession>
<dbReference type="InterPro" id="IPR036291">
    <property type="entry name" value="NAD(P)-bd_dom_sf"/>
</dbReference>
<protein>
    <submittedName>
        <fullName evidence="4">TIGR01777 family oxidoreductase</fullName>
    </submittedName>
</protein>
<evidence type="ECO:0000313" key="5">
    <source>
        <dbReference type="Proteomes" id="UP001147700"/>
    </source>
</evidence>
<evidence type="ECO:0000259" key="2">
    <source>
        <dbReference type="Pfam" id="PF01370"/>
    </source>
</evidence>
<gene>
    <name evidence="4" type="ORF">OJ962_28775</name>
</gene>
<evidence type="ECO:0000259" key="3">
    <source>
        <dbReference type="Pfam" id="PF08338"/>
    </source>
</evidence>
<proteinExistence type="inferred from homology"/>